<reference evidence="2 3" key="1">
    <citation type="submission" date="2017-11" db="EMBL/GenBank/DDBJ databases">
        <title>Molecular characterization of Burkholderia pseudomallei and closely related isolates from Vietnam.</title>
        <authorList>
            <person name="Ustinov D.V."/>
            <person name="Antonov A.S."/>
            <person name="Avdusheva E.F."/>
            <person name="Shpak I.M."/>
            <person name="Zakharova I.B."/>
            <person name="Thi L.A."/>
            <person name="Teteryatnikova N."/>
            <person name="Lopasteyskaya Y.A."/>
            <person name="Kuzyutina J.A."/>
            <person name="Ngo T.N."/>
            <person name="Victorov D.V."/>
        </authorList>
    </citation>
    <scope>NUCLEOTIDE SEQUENCE [LARGE SCALE GENOMIC DNA]</scope>
    <source>
        <strain evidence="2 3">V1512</strain>
    </source>
</reference>
<organism evidence="2 3">
    <name type="scientific">Burkholderia pseudomallei</name>
    <name type="common">Pseudomonas pseudomallei</name>
    <dbReference type="NCBI Taxonomy" id="28450"/>
    <lineage>
        <taxon>Bacteria</taxon>
        <taxon>Pseudomonadati</taxon>
        <taxon>Pseudomonadota</taxon>
        <taxon>Betaproteobacteria</taxon>
        <taxon>Burkholderiales</taxon>
        <taxon>Burkholderiaceae</taxon>
        <taxon>Burkholderia</taxon>
        <taxon>pseudomallei group</taxon>
    </lineage>
</organism>
<proteinExistence type="predicted"/>
<sequence>MSARARRTAATVAGVFDIGRSARRACCVSAGAGGRSRDGFGDLRAPGRRGMPRDGAAARRAPGAAPVCRMGDDAIGAPTRAKAARPTGRSRR</sequence>
<dbReference type="EMBL" id="PHRB01000046">
    <property type="protein sequence ID" value="PJO62414.1"/>
    <property type="molecule type" value="Genomic_DNA"/>
</dbReference>
<evidence type="ECO:0000256" key="1">
    <source>
        <dbReference type="SAM" id="MobiDB-lite"/>
    </source>
</evidence>
<dbReference type="Proteomes" id="UP000231878">
    <property type="component" value="Unassembled WGS sequence"/>
</dbReference>
<name>A0AAX0U1Y9_BURPE</name>
<protein>
    <submittedName>
        <fullName evidence="2">Uncharacterized protein</fullName>
    </submittedName>
</protein>
<feature type="region of interest" description="Disordered" evidence="1">
    <location>
        <begin position="30"/>
        <end position="92"/>
    </location>
</feature>
<gene>
    <name evidence="2" type="ORF">CWD88_31185</name>
</gene>
<evidence type="ECO:0000313" key="3">
    <source>
        <dbReference type="Proteomes" id="UP000231878"/>
    </source>
</evidence>
<feature type="compositionally biased region" description="Low complexity" evidence="1">
    <location>
        <begin position="53"/>
        <end position="66"/>
    </location>
</feature>
<accession>A0AAX0U1Y9</accession>
<comment type="caution">
    <text evidence="2">The sequence shown here is derived from an EMBL/GenBank/DDBJ whole genome shotgun (WGS) entry which is preliminary data.</text>
</comment>
<dbReference type="AlphaFoldDB" id="A0AAX0U1Y9"/>
<evidence type="ECO:0000313" key="2">
    <source>
        <dbReference type="EMBL" id="PJO62414.1"/>
    </source>
</evidence>